<dbReference type="AlphaFoldDB" id="A0A645E379"/>
<comment type="caution">
    <text evidence="1">The sequence shown here is derived from an EMBL/GenBank/DDBJ whole genome shotgun (WGS) entry which is preliminary data.</text>
</comment>
<sequence>MFTVNGIDQRLAVIKSQRTLHHRRIGSIDLQRQRRDALNRFYCARHHIGFVYLRQADVHIEHVRARVLLGDGFADDIVDILIAQRFLEALFAGRVNALAYDDGCAAYDDRLGI</sequence>
<protein>
    <submittedName>
        <fullName evidence="1">Uncharacterized protein</fullName>
    </submittedName>
</protein>
<name>A0A645E379_9ZZZZ</name>
<reference evidence="1" key="1">
    <citation type="submission" date="2019-08" db="EMBL/GenBank/DDBJ databases">
        <authorList>
            <person name="Kucharzyk K."/>
            <person name="Murdoch R.W."/>
            <person name="Higgins S."/>
            <person name="Loffler F."/>
        </authorList>
    </citation>
    <scope>NUCLEOTIDE SEQUENCE</scope>
</reference>
<gene>
    <name evidence="1" type="ORF">SDC9_143003</name>
</gene>
<evidence type="ECO:0000313" key="1">
    <source>
        <dbReference type="EMBL" id="MPM95848.1"/>
    </source>
</evidence>
<dbReference type="EMBL" id="VSSQ01042290">
    <property type="protein sequence ID" value="MPM95848.1"/>
    <property type="molecule type" value="Genomic_DNA"/>
</dbReference>
<organism evidence="1">
    <name type="scientific">bioreactor metagenome</name>
    <dbReference type="NCBI Taxonomy" id="1076179"/>
    <lineage>
        <taxon>unclassified sequences</taxon>
        <taxon>metagenomes</taxon>
        <taxon>ecological metagenomes</taxon>
    </lineage>
</organism>
<accession>A0A645E379</accession>
<proteinExistence type="predicted"/>